<dbReference type="Proteomes" id="UP001300692">
    <property type="component" value="Unassembled WGS sequence"/>
</dbReference>
<gene>
    <name evidence="1" type="ORF">N7U62_22930</name>
</gene>
<protein>
    <submittedName>
        <fullName evidence="1">Uncharacterized protein</fullName>
    </submittedName>
</protein>
<proteinExistence type="predicted"/>
<sequence length="146" mass="16270">MGESDGVFNVSDYIEFYGQKHDGTSDTPLYLATDAQPHTYYNLFSDSSAYFLTYRLDLGFGLRMSKYSENNVGGLAAENYFIQESRAVYANYYFSGQSHGFSNDVLLGSYDYAEGWTGSMVTKGQSVTQTLTGLHSQVQLGYTLLL</sequence>
<organism evidence="1 2">
    <name type="scientific">Reichenbachiella ulvae</name>
    <dbReference type="NCBI Taxonomy" id="2980104"/>
    <lineage>
        <taxon>Bacteria</taxon>
        <taxon>Pseudomonadati</taxon>
        <taxon>Bacteroidota</taxon>
        <taxon>Cytophagia</taxon>
        <taxon>Cytophagales</taxon>
        <taxon>Reichenbachiellaceae</taxon>
        <taxon>Reichenbachiella</taxon>
    </lineage>
</organism>
<dbReference type="EMBL" id="JAOYOD010000011">
    <property type="protein sequence ID" value="MCV9389525.1"/>
    <property type="molecule type" value="Genomic_DNA"/>
</dbReference>
<name>A0ABT3D0N6_9BACT</name>
<evidence type="ECO:0000313" key="1">
    <source>
        <dbReference type="EMBL" id="MCV9389525.1"/>
    </source>
</evidence>
<dbReference type="RefSeq" id="WP_264140506.1">
    <property type="nucleotide sequence ID" value="NZ_JAOYOD010000011.1"/>
</dbReference>
<evidence type="ECO:0000313" key="2">
    <source>
        <dbReference type="Proteomes" id="UP001300692"/>
    </source>
</evidence>
<accession>A0ABT3D0N6</accession>
<comment type="caution">
    <text evidence="1">The sequence shown here is derived from an EMBL/GenBank/DDBJ whole genome shotgun (WGS) entry which is preliminary data.</text>
</comment>
<keyword evidence="2" id="KW-1185">Reference proteome</keyword>
<reference evidence="1 2" key="1">
    <citation type="submission" date="2022-10" db="EMBL/GenBank/DDBJ databases">
        <title>Comparative genomics and taxonomic characterization of three novel marine species of genus Reichenbachiella exhibiting antioxidant and polysaccharide degradation activities.</title>
        <authorList>
            <person name="Muhammad N."/>
            <person name="Lee Y.-J."/>
            <person name="Ko J."/>
            <person name="Kim S.-G."/>
        </authorList>
    </citation>
    <scope>NUCLEOTIDE SEQUENCE [LARGE SCALE GENOMIC DNA]</scope>
    <source>
        <strain evidence="1 2">ABR2-5</strain>
    </source>
</reference>